<organism evidence="1 2">
    <name type="scientific">Mariniradius saccharolyticus AK6</name>
    <dbReference type="NCBI Taxonomy" id="1239962"/>
    <lineage>
        <taxon>Bacteria</taxon>
        <taxon>Pseudomonadati</taxon>
        <taxon>Bacteroidota</taxon>
        <taxon>Cytophagia</taxon>
        <taxon>Cytophagales</taxon>
        <taxon>Cyclobacteriaceae</taxon>
        <taxon>Mariniradius</taxon>
    </lineage>
</organism>
<accession>M7XC37</accession>
<dbReference type="AlphaFoldDB" id="M7XC37"/>
<evidence type="ECO:0000313" key="1">
    <source>
        <dbReference type="EMBL" id="EMS34990.1"/>
    </source>
</evidence>
<sequence length="57" mass="6388">MTKDVVEKMADKEIKFGPKPKNLKKPEAQAFLIHEKSPSVRIKGAFGIYSSLINSLK</sequence>
<gene>
    <name evidence="1" type="ORF">C943_02881</name>
</gene>
<evidence type="ECO:0000313" key="2">
    <source>
        <dbReference type="Proteomes" id="UP000010953"/>
    </source>
</evidence>
<proteinExistence type="predicted"/>
<dbReference type="InParanoid" id="M7XC37"/>
<dbReference type="EMBL" id="AMZY02000003">
    <property type="protein sequence ID" value="EMS34990.1"/>
    <property type="molecule type" value="Genomic_DNA"/>
</dbReference>
<comment type="caution">
    <text evidence="1">The sequence shown here is derived from an EMBL/GenBank/DDBJ whole genome shotgun (WGS) entry which is preliminary data.</text>
</comment>
<dbReference type="Proteomes" id="UP000010953">
    <property type="component" value="Unassembled WGS sequence"/>
</dbReference>
<protein>
    <submittedName>
        <fullName evidence="1">Uncharacterized protein</fullName>
    </submittedName>
</protein>
<keyword evidence="2" id="KW-1185">Reference proteome</keyword>
<reference evidence="1" key="1">
    <citation type="submission" date="2013-01" db="EMBL/GenBank/DDBJ databases">
        <title>Genome assembly of Mariniradius saccharolyticus AK6.</title>
        <authorList>
            <person name="Vaidya B."/>
            <person name="Khatri I."/>
            <person name="Tanuku N.R.S."/>
            <person name="Subramanian S."/>
            <person name="Pinnaka A."/>
        </authorList>
    </citation>
    <scope>NUCLEOTIDE SEQUENCE [LARGE SCALE GENOMIC DNA]</scope>
    <source>
        <strain evidence="1">AK6</strain>
    </source>
</reference>
<name>M7XC37_9BACT</name>